<feature type="non-terminal residue" evidence="1">
    <location>
        <position position="1"/>
    </location>
</feature>
<dbReference type="Proteomes" id="UP000886998">
    <property type="component" value="Unassembled WGS sequence"/>
</dbReference>
<gene>
    <name evidence="1" type="ORF">TNIN_111901</name>
</gene>
<organism evidence="1 2">
    <name type="scientific">Trichonephila inaurata madagascariensis</name>
    <dbReference type="NCBI Taxonomy" id="2747483"/>
    <lineage>
        <taxon>Eukaryota</taxon>
        <taxon>Metazoa</taxon>
        <taxon>Ecdysozoa</taxon>
        <taxon>Arthropoda</taxon>
        <taxon>Chelicerata</taxon>
        <taxon>Arachnida</taxon>
        <taxon>Araneae</taxon>
        <taxon>Araneomorphae</taxon>
        <taxon>Entelegynae</taxon>
        <taxon>Araneoidea</taxon>
        <taxon>Nephilidae</taxon>
        <taxon>Trichonephila</taxon>
        <taxon>Trichonephila inaurata</taxon>
    </lineage>
</organism>
<name>A0A8X6WY91_9ARAC</name>
<dbReference type="EMBL" id="BMAV01003763">
    <property type="protein sequence ID" value="GFY43558.1"/>
    <property type="molecule type" value="Genomic_DNA"/>
</dbReference>
<evidence type="ECO:0000313" key="1">
    <source>
        <dbReference type="EMBL" id="GFY43558.1"/>
    </source>
</evidence>
<accession>A0A8X6WY91</accession>
<protein>
    <submittedName>
        <fullName evidence="1">Uncharacterized protein</fullName>
    </submittedName>
</protein>
<sequence>SFQWSPATPVVLVLSVPSSQKIRVSFNQDVLPFPNLTMDTLRLSQSEMGCVAGSGVPVPVGVDDLLINPSFSHNFKVTRETHSMSLALIPGALKRATEVLMRSHNKHKKKWRL</sequence>
<keyword evidence="2" id="KW-1185">Reference proteome</keyword>
<dbReference type="AlphaFoldDB" id="A0A8X6WY91"/>
<evidence type="ECO:0000313" key="2">
    <source>
        <dbReference type="Proteomes" id="UP000886998"/>
    </source>
</evidence>
<proteinExistence type="predicted"/>
<reference evidence="1" key="1">
    <citation type="submission" date="2020-08" db="EMBL/GenBank/DDBJ databases">
        <title>Multicomponent nature underlies the extraordinary mechanical properties of spider dragline silk.</title>
        <authorList>
            <person name="Kono N."/>
            <person name="Nakamura H."/>
            <person name="Mori M."/>
            <person name="Yoshida Y."/>
            <person name="Ohtoshi R."/>
            <person name="Malay A.D."/>
            <person name="Moran D.A.P."/>
            <person name="Tomita M."/>
            <person name="Numata K."/>
            <person name="Arakawa K."/>
        </authorList>
    </citation>
    <scope>NUCLEOTIDE SEQUENCE</scope>
</reference>
<comment type="caution">
    <text evidence="1">The sequence shown here is derived from an EMBL/GenBank/DDBJ whole genome shotgun (WGS) entry which is preliminary data.</text>
</comment>